<comment type="caution">
    <text evidence="1">The sequence shown here is derived from an EMBL/GenBank/DDBJ whole genome shotgun (WGS) entry which is preliminary data.</text>
</comment>
<gene>
    <name evidence="1" type="ORF">KDK_59760</name>
</gene>
<protein>
    <submittedName>
        <fullName evidence="1">Uncharacterized protein</fullName>
    </submittedName>
</protein>
<dbReference type="AlphaFoldDB" id="A0A402AST1"/>
<organism evidence="1 2">
    <name type="scientific">Dictyobacter kobayashii</name>
    <dbReference type="NCBI Taxonomy" id="2014872"/>
    <lineage>
        <taxon>Bacteria</taxon>
        <taxon>Bacillati</taxon>
        <taxon>Chloroflexota</taxon>
        <taxon>Ktedonobacteria</taxon>
        <taxon>Ktedonobacterales</taxon>
        <taxon>Dictyobacteraceae</taxon>
        <taxon>Dictyobacter</taxon>
    </lineage>
</organism>
<dbReference type="EMBL" id="BIFS01000002">
    <property type="protein sequence ID" value="GCE22176.1"/>
    <property type="molecule type" value="Genomic_DNA"/>
</dbReference>
<reference evidence="2" key="1">
    <citation type="submission" date="2018-12" db="EMBL/GenBank/DDBJ databases">
        <title>Tengunoibacter tsumagoiensis gen. nov., sp. nov., Dictyobacter kobayashii sp. nov., D. alpinus sp. nov., and D. joshuensis sp. nov. and description of Dictyobacteraceae fam. nov. within the order Ktedonobacterales isolated from Tengu-no-mugimeshi.</title>
        <authorList>
            <person name="Wang C.M."/>
            <person name="Zheng Y."/>
            <person name="Sakai Y."/>
            <person name="Toyoda A."/>
            <person name="Minakuchi Y."/>
            <person name="Abe K."/>
            <person name="Yokota A."/>
            <person name="Yabe S."/>
        </authorList>
    </citation>
    <scope>NUCLEOTIDE SEQUENCE [LARGE SCALE GENOMIC DNA]</scope>
    <source>
        <strain evidence="2">Uno11</strain>
    </source>
</reference>
<evidence type="ECO:0000313" key="2">
    <source>
        <dbReference type="Proteomes" id="UP000287188"/>
    </source>
</evidence>
<proteinExistence type="predicted"/>
<name>A0A402AST1_9CHLR</name>
<keyword evidence="2" id="KW-1185">Reference proteome</keyword>
<accession>A0A402AST1</accession>
<evidence type="ECO:0000313" key="1">
    <source>
        <dbReference type="EMBL" id="GCE22176.1"/>
    </source>
</evidence>
<sequence>MNGGVTPIVAGELAHGAFQHGFEAYAVDILERLYALGKQYGSIFHSVYTGAFPASQRPHFQTLDISQHANIDVNGAGSEGVPGWIGEGDNDLHEVPYGWQEMAGIPFVLPDPQTNGRRAAIGISNRAGYASSVRIPVQKSAETIYFLHTVSQTEADGVAGTITVQYEDGSMFARHVVRGYNVQGWWLPQVGDQRVTHVAWRGKNAHCLNVGLLAYGLQNPFPEKCIDSITLTAAQGAAFWGVLGITLSDQPVSFPVSPISYGIPDGWATSAVIYALIEGLAGVVDQATGYSHVAVSPRWSAAGVQQVHATVRYPASHGYVAYHYAHDIEQHCITIEFTGSGERCDFHVLLPKGVTAITSVTDGTKPIAYAQVEIEQSIYADFHADLHPRCQVSISYR</sequence>
<dbReference type="Proteomes" id="UP000287188">
    <property type="component" value="Unassembled WGS sequence"/>
</dbReference>